<feature type="non-terminal residue" evidence="1">
    <location>
        <position position="1"/>
    </location>
</feature>
<evidence type="ECO:0000313" key="2">
    <source>
        <dbReference type="Proteomes" id="UP001239111"/>
    </source>
</evidence>
<protein>
    <submittedName>
        <fullName evidence="1">Uncharacterized protein</fullName>
    </submittedName>
</protein>
<gene>
    <name evidence="1" type="ORF">QAD02_006423</name>
</gene>
<name>A0ACC2N174_9HYME</name>
<accession>A0ACC2N174</accession>
<sequence>IMEEAGLQPEKCSIAKVIQLHETMIVRHGVMLVGPTGSGKSTVLRTLKNTYTRLGEMGIQNPNYKNVHMYVMNPKAVTIGELYGEVNPISNEWHDGLLGSMVRRACAFPEDDHQWVVCDGPVDAVWIENMNTVLDDNKMLCLANSERIKFTPYVHMIFEVADLAQASPATVSRCGMVYLDPSELRWLPYVKSWLGRIADKLPRKEMTNFIQQLFVKYVDPGLKFFRKNCDYAIGQVDISKADMLCALMESIILEPGFFDKGSDWSKIKTYLTQTFIFSYIWAVGGNAAGHSREDFELFVKDQFDDNLDARLPTSGDLWDLYMNVADHRLDLWSKIMPVFNYDPALPFFEILIPTTDTVRFGYVMQKLIEVNKPVFFTGGTGVGKSVIAKMVLSALESTGEWVPIVLNFSAQTSSGRTQEILELKLEKKKKTVLGAPVNKRVCIFVDDVNMPKLDTYGAQPPIELLRQVLDDKGFYDRDKLFWKRIEDVVVTTACAPPGGGRNPLTQRFVRHFGMLSIPAPTEDSLKSIFRTITRNFLKEFAQPVYDIGDRLVNAAVELYGTIAEDLLPTPEKSHYIFNLRDLSKCIQGILQADSGVVREAPQMLRLFYHECLRVFHDRLINVQDKSYFYRLMSSICSQTFGDEVLSLPEDEVIQNPPLLLFGDFLQFGVDRQDRLYEEIVDLDRTKLVLQEYLDDYSMVTSKEMSLIFFTDAVEHLCRLARILRSERGNGLLVGVGGMGKQSLTKLASHMNGYSCHQIEVSRGYDKNSWNEDLRRFYFKPGAFAEPATFLFTDTQIVMEEFLEDINNTLNSGEVPNLFEAEELERAIIATRPAAKEAGISESSRDAIYQFFIGRVRNHLHLMLCMSPVGDAFRRRCRMFPSLVNCCTIDWFSKWPREALFSVAVKSIHSVVSDDDEKVDALASICVHMHESVEDMTIKFFEEMRRRYYTTPSSYLDLLKLYLSTYDKKSTKIGTHRSRIVNGLNKLKETNEMVAVMKVQIIDLKPKLKVNSEEVAKLMKVVAVQQVEIDKVRKVVAEEEAAAKAKADETGALEAEARKDLAAALPALKEAQDALAALNKNDINEIKVFNKPPKLVQFSMEAVCLLLGEKPDWKTAKSILSDVRFLDRLMAYNKEAISDKLLKKLQEYTMNPEFLPDIVAKQSKVCKSICIWVRAIDGYAKTFRIVEPKRQKLAEAQVELQKIEEILKGKQAALAAVEKQARDLQDKYDGAVQRLADLEYTMALSESRLGRSGRLTSALADEEVRWIESVAEFEKEINNLAGDTLVAAGGLAYLGAFTSTYREQLLQGWLESCEERGLGTTANFSLLQVLADPYEVRMWNSFGLPRDSVSTENAILVTQAGRWPLMIDPQEQANRWIRNMELKNQLKVCKMTDPNFMRMMEACIRTGAPMLLQEVGETLDPSLEPILLKQTFVVAGRTLIRLGDNDVEYDSNFRLYVTTKMANPHYLPEICIKVTIVNFTVTPSGLEDQLLADVVRLEKPELEQMRNELIAQINADKAQLKSIEDRILTLLFSSEGNILDNEELIETLNESKETSAVIGTRLEESESTEQEISVAREGYRSVATRGSVLYFVVANLAIIDPMYQFSLKYFNQIFNTVIETSEKATDLEERLRILYDEITMSVYTTVSRGLFEKHKIVFSFLMNIAILLDAGIIEYAQWNFILRGPEQMKLDKKPDYSTLTDSMWSCANYLSVNFESFKNIMGDMFKKIKIQIEDYEEEINILPENKSKAEYDWNAKLTDIEKLMLLKALKEEKLIFGITSFVKKNLGERYVESPIVTLQALFSDTSSDTPLVFVLSTGSDPFSGFLKFATEMGFSEKYESISLGQGQGPIAEGLIRQGCADGTWVFLQNCHLATSWMLSLESLVTEIAENEGMAHPDYRLFLSSMPSAAFPVSVLQNSVKVTNEPPKGLKANVKRAFFELETDFFENNELGEKWRRMIFGVCFFHAIIQERKKFGPLGWNIVYEFSDSDRECCLLNLKLFCTADTIPWDALIYTTGEITYGGRITDNWDLRCLKTIFEGFFSPKTLDPKYVYSPSGTYYCPSYEKLDEYREFIDRFPIIEDPEIFGMHENANIAFQLKESKTLVETIMEVQPKVGGGQEGRSESDIAYDLAESIMEKIALKIDIDNCHPRHLKRDSAGRLPSMTVVLLHEVERYNILLTKIHSSMENLQKAIKGFVVMSEELENVFKSLVNNQVPEIWHNTNVYPSLKSLGNWIKDLVLRIDFIKTWLTDRKPISFWISGLSFPQGFITGMLQTHARKYNIPIDQLKLDFKIQDVFLDQEDIKLAHDTAKKEVPSVYKSLKEPEDGVLAHGLFIDAGKWDSKSKILIDASKGEMNPPLPAMHVIPVLSLPKQDSRYVAPLYKTSIRAGVLSTTGHSTNFVMPVLVPSVRPQSYWILKGTALLIQVTN</sequence>
<comment type="caution">
    <text evidence="1">The sequence shown here is derived from an EMBL/GenBank/DDBJ whole genome shotgun (WGS) entry which is preliminary data.</text>
</comment>
<dbReference type="EMBL" id="CM056744">
    <property type="protein sequence ID" value="KAJ8664761.1"/>
    <property type="molecule type" value="Genomic_DNA"/>
</dbReference>
<dbReference type="Proteomes" id="UP001239111">
    <property type="component" value="Chromosome 4"/>
</dbReference>
<organism evidence="1 2">
    <name type="scientific">Eretmocerus hayati</name>
    <dbReference type="NCBI Taxonomy" id="131215"/>
    <lineage>
        <taxon>Eukaryota</taxon>
        <taxon>Metazoa</taxon>
        <taxon>Ecdysozoa</taxon>
        <taxon>Arthropoda</taxon>
        <taxon>Hexapoda</taxon>
        <taxon>Insecta</taxon>
        <taxon>Pterygota</taxon>
        <taxon>Neoptera</taxon>
        <taxon>Endopterygota</taxon>
        <taxon>Hymenoptera</taxon>
        <taxon>Apocrita</taxon>
        <taxon>Proctotrupomorpha</taxon>
        <taxon>Chalcidoidea</taxon>
        <taxon>Aphelinidae</taxon>
        <taxon>Aphelininae</taxon>
        <taxon>Eretmocerus</taxon>
    </lineage>
</organism>
<keyword evidence="2" id="KW-1185">Reference proteome</keyword>
<evidence type="ECO:0000313" key="1">
    <source>
        <dbReference type="EMBL" id="KAJ8664761.1"/>
    </source>
</evidence>
<reference evidence="1" key="1">
    <citation type="submission" date="2023-04" db="EMBL/GenBank/DDBJ databases">
        <title>A chromosome-level genome assembly of the parasitoid wasp Eretmocerus hayati.</title>
        <authorList>
            <person name="Zhong Y."/>
            <person name="Liu S."/>
            <person name="Liu Y."/>
        </authorList>
    </citation>
    <scope>NUCLEOTIDE SEQUENCE</scope>
    <source>
        <strain evidence="1">ZJU_SS_LIU_2023</strain>
    </source>
</reference>
<proteinExistence type="predicted"/>